<evidence type="ECO:0000313" key="5">
    <source>
        <dbReference type="EMBL" id="SHN50963.1"/>
    </source>
</evidence>
<organism evidence="5 6">
    <name type="scientific">Butyrivibrio hungatei DSM 14810</name>
    <dbReference type="NCBI Taxonomy" id="1121132"/>
    <lineage>
        <taxon>Bacteria</taxon>
        <taxon>Bacillati</taxon>
        <taxon>Bacillota</taxon>
        <taxon>Clostridia</taxon>
        <taxon>Lachnospirales</taxon>
        <taxon>Lachnospiraceae</taxon>
        <taxon>Butyrivibrio</taxon>
    </lineage>
</organism>
<dbReference type="Proteomes" id="UP000184097">
    <property type="component" value="Unassembled WGS sequence"/>
</dbReference>
<reference evidence="5 6" key="1">
    <citation type="submission" date="2016-12" db="EMBL/GenBank/DDBJ databases">
        <authorList>
            <person name="Song W.-J."/>
            <person name="Kurnit D.M."/>
        </authorList>
    </citation>
    <scope>NUCLEOTIDE SEQUENCE [LARGE SCALE GENOMIC DNA]</scope>
    <source>
        <strain evidence="5 6">DSM 14810</strain>
    </source>
</reference>
<dbReference type="Gene3D" id="2.60.40.4270">
    <property type="entry name" value="Listeria-Bacteroides repeat domain"/>
    <property type="match status" value="2"/>
</dbReference>
<feature type="signal peptide" evidence="3">
    <location>
        <begin position="1"/>
        <end position="29"/>
    </location>
</feature>
<dbReference type="GO" id="GO:0030313">
    <property type="term" value="C:cell envelope"/>
    <property type="evidence" value="ECO:0007669"/>
    <property type="project" value="UniProtKB-SubCell"/>
</dbReference>
<keyword evidence="3" id="KW-0732">Signal</keyword>
<dbReference type="Pfam" id="PF18676">
    <property type="entry name" value="MBG_2"/>
    <property type="match status" value="1"/>
</dbReference>
<dbReference type="Gene3D" id="3.10.430.110">
    <property type="match status" value="1"/>
</dbReference>
<dbReference type="RefSeq" id="WP_072700855.1">
    <property type="nucleotide sequence ID" value="NZ_FRDH01000003.1"/>
</dbReference>
<evidence type="ECO:0000259" key="4">
    <source>
        <dbReference type="Pfam" id="PF18676"/>
    </source>
</evidence>
<dbReference type="InterPro" id="IPR042229">
    <property type="entry name" value="Listeria/Bacterioides_rpt_sf"/>
</dbReference>
<protein>
    <submittedName>
        <fullName evidence="5">Repeat domain (List_Bact_rpt)</fullName>
    </submittedName>
</protein>
<proteinExistence type="predicted"/>
<feature type="region of interest" description="Disordered" evidence="2">
    <location>
        <begin position="2633"/>
        <end position="2662"/>
    </location>
</feature>
<feature type="compositionally biased region" description="Low complexity" evidence="2">
    <location>
        <begin position="129"/>
        <end position="151"/>
    </location>
</feature>
<feature type="compositionally biased region" description="Acidic residues" evidence="2">
    <location>
        <begin position="115"/>
        <end position="128"/>
    </location>
</feature>
<comment type="subcellular location">
    <subcellularLocation>
        <location evidence="1">Cell envelope</location>
    </subcellularLocation>
</comment>
<feature type="domain" description="MBG" evidence="4">
    <location>
        <begin position="2557"/>
        <end position="2631"/>
    </location>
</feature>
<feature type="chain" id="PRO_5039718134" evidence="3">
    <location>
        <begin position="30"/>
        <end position="2722"/>
    </location>
</feature>
<name>A0A1M7RXF0_9FIRM</name>
<feature type="region of interest" description="Disordered" evidence="2">
    <location>
        <begin position="38"/>
        <end position="154"/>
    </location>
</feature>
<gene>
    <name evidence="5" type="ORF">SAMN02745247_00617</name>
</gene>
<accession>A0A1M7RXF0</accession>
<feature type="compositionally biased region" description="Pro residues" evidence="2">
    <location>
        <begin position="2643"/>
        <end position="2661"/>
    </location>
</feature>
<evidence type="ECO:0000256" key="1">
    <source>
        <dbReference type="ARBA" id="ARBA00004196"/>
    </source>
</evidence>
<dbReference type="EMBL" id="FRDH01000003">
    <property type="protein sequence ID" value="SHN50963.1"/>
    <property type="molecule type" value="Genomic_DNA"/>
</dbReference>
<dbReference type="InterPro" id="IPR013378">
    <property type="entry name" value="InlB-like_B-rpt"/>
</dbReference>
<sequence>MLRKWNRMLAFILAFALVTTTFSSDYASAKVYAIGDASELDENIDESGDDVQELEWDDIDNESDGDDNYDEPSDDDYDAPSDDESSDESDDKSDAASEGAGDEANTDATNNGETPLDETPSEGAEDAADAATSASTEEEAVAAASASSSEEVVVKEEVNMPAQSFYDSDGGLRVSVEADEGAFPEETSMTVSAISDDEAMDAAIDALGDKVKQAKGVNITFKDKDGNEIEPADAGKVHVTIKLNTELEGDVFSVVHKDDDGSAEKVAGASSDGGSFVADSFSVYIIASEDNEEELLRMVETYIFKVYNSETDSWEVVNEQSVKNGETLNNPGIPTLGENQEFFGWYIEGTEDQPVFDLKNDITSTREIVVKAKIQSTYYVTLIGVDEEVVQVLHKTVENDAEAMINLNVSVTPKKDTQAFVGWKNKADVTYDYGAEVDAKNENNRTLTAQVVDAYWIHFHENDGGTGGGASYTPPIFVTSKTNYKATQPKNPTRSGHEFTGWFLDPECEQPFDWSQSIDSDQELYAGWKKGKASFTVVIWKQSIEDDRNAANDAKTYDYESSFVVSNYNAGAEITSSMLGDALTRTYEGFTYRTYEVENSDTEVGEKEISPKGTTIVNVRYDRKLITYKFYTCSITQNGFNAGTVTNITEYADCKEMHGLYGQTIDKYGYTWPSTREWHEGKTVKYQNRRYVLSGSSMTFLAEFSLKEDQDFYSNENETGSHYYRHYKQEPDGINYPTNPTNTAKVEDDTNITFTFSNKYDGFTVDKYSTDGKHWSNIPASGKVEIYNKDLYIRYKRNSYKLTIASVLEPTDLATDQPNDTTVHVEKDDISVLYGASLSSQKNNSESFAKTVAAPDGYEAKKTDDGGILWADPIGAVPFNWDQTMPANNNTRAYIVWTKNRFVFNLDLNVDNDKNPDTTTGYDTVEIKNGQRTSWKPYYGADGANKDAIMKNFVREGYVLAGWFNYADDNPYDYGKVTGNVNLYAKWRRVGGVNIVYDAAPGTLDDENRDGATYASDSTVIVTSPAKPVTGFTFVGWQLLKNDDSVVATFYPNSSFVIDDSYIRTKTEGEETINYVLLKALYVETGTIDDIYTKVVYDANGGEGGSVTVTEVKGTDGTMHKIRVNEAITAWSAAEALSNGFKRNGWELIGWNIDKTAATQGEVKIALGKEYIIADNENNEGNPSTNTLYAVWKQKKATYIVKYYKGSVATANEIPSNIAPAQANVGDDVTLSNDIVQAYKPAKGYGDGSQVDAPYTMDVEQYDADGNVVPQVINVVYPPVKVTVTIKGNSDSKDYTGEEQSVTGYEVVSISDTSYTEDDFDLAEGVEAKASGTDAGTYKMNLDSDSFVNTNTDFTDVTFVVTDGQLVIKKITTKVTIKGDVKTNDYDGQEHVAKGYTVTSTNSKFTADDVEFTPGDDIELDGTEPVAKRTDAGKTSMGLTTDMFKSKNDNFENVTFVVEDGSQTIKKISAKVTIVGNNNTTTYDGEEHSISGYTVDISNSLYTEEDFTFTPASGMDVEEGKPVARRTEVGSTPMGLAKEQFSNKSGNFENVEFDVTDGYQAITAAGKVTVTITGNSDTSDYDGEEHSVSGYTVSISNPLYTENDFDFVPAEDMELDNNGKPVAKGTDAGTYNMGLAVGQFVNNSDNFEEVEFIVADGYQEITPISVKVTITGENDETDYDGEEHSVAGYSVEISNSLYTEEDFTFTPASDMEIEEGEPVAKGTDAGTYNMGLAVAQFKNISDNFKDVEFEVHDGYQTINPISVTVTITGAIENAKYDGEEHVATGYSFSPSTALYTEEDFTYTAEEGMTLVGGEPAAKRTEAGKTFIGLKPGQFANANTKNFSEVKFNVTDGYVNITKADKVTVTITGHTDEFDYNGEKHTVSGYEKAADSELFDISKVEFDGTASVSETNAGTYPMGLTEDMFSATDDNFEEIAFVIEDGELKINKISTTVTVKGNRNSTPYDGEEHSVTGYTAEADNSLYDPATDVNFTGTSEPSAERTDAGKTEMSLTDTMFENTNENFDNVTFVIEDGYQEITKINATVVIKGAQNTATFDNTDHTVTGYEVESISTDLYTEDDIEFVKAGEVKVDENGEPIATRKIAGKTDMKLTADNFKNTSDNFDVVTFTVTDGYQEIVPVDEVKVKITGAQNTTEYDGNEHSVFGYTYESSSELYTDEDFTFTAGSNVVLDQDSRPSAARTDAGKTIMGLAADMFKNTNENFAKVTFEVEDGYQEITPISVTVTITGNKNTLSYNGKEQKVEGYEVTDISSNLYTEEDFTFSGPKEVKRTDVGTTAMGLLEEHFANTNDNFDNVKFEITDGEITIEPLKVKVSITGNKDVKEFNGSEQNVTGYTVAFEGDAEDIEQIYKEEYIVFDYNGDGVADTKNDAIAKGTVKGEYPMNLAKTQFTNSNDNFEVEFEVEDGLLEIINREKPYSLVLKSDDVHTPYNGTRQSYTILAGVGVEDSENPVQATINAILNKIASFFGITASAEDGDVTFTCEGVEYVLKGAKVNAFGTEVGEYAFEFIGEPEVMLGEEPVTENFDIKYELGKLVIDKAEVTITVNSFTKAQNTADPQFTGVITGLQGDDTLDLGYGRVGGEAPGTYAITPNMTKEELEMEYTNYTFTIIPGVLTITGGGGGDEPGDPTPIPDNPTPAAPTPTPAPAQAVLGARREEPVDGQAVLGARRARTEDTTDNTSRVFAIVIAAAVVASLVFTKKRKEEQE</sequence>
<evidence type="ECO:0000256" key="3">
    <source>
        <dbReference type="SAM" id="SignalP"/>
    </source>
</evidence>
<dbReference type="Pfam" id="PF09479">
    <property type="entry name" value="Flg_new"/>
    <property type="match status" value="2"/>
</dbReference>
<evidence type="ECO:0000313" key="6">
    <source>
        <dbReference type="Proteomes" id="UP000184097"/>
    </source>
</evidence>
<feature type="compositionally biased region" description="Acidic residues" evidence="2">
    <location>
        <begin position="38"/>
        <end position="91"/>
    </location>
</feature>
<evidence type="ECO:0000256" key="2">
    <source>
        <dbReference type="SAM" id="MobiDB-lite"/>
    </source>
</evidence>
<dbReference type="InterPro" id="IPR041286">
    <property type="entry name" value="MBG_2"/>
</dbReference>